<name>A0A7D9J3E3_PARCT</name>
<accession>A0A7D9J3E3</accession>
<dbReference type="InterPro" id="IPR000719">
    <property type="entry name" value="Prot_kinase_dom"/>
</dbReference>
<organism evidence="1 2">
    <name type="scientific">Paramuricea clavata</name>
    <name type="common">Red gorgonian</name>
    <name type="synonym">Violescent sea-whip</name>
    <dbReference type="NCBI Taxonomy" id="317549"/>
    <lineage>
        <taxon>Eukaryota</taxon>
        <taxon>Metazoa</taxon>
        <taxon>Cnidaria</taxon>
        <taxon>Anthozoa</taxon>
        <taxon>Octocorallia</taxon>
        <taxon>Malacalcyonacea</taxon>
        <taxon>Plexauridae</taxon>
        <taxon>Paramuricea</taxon>
    </lineage>
</organism>
<dbReference type="SUPFAM" id="SSF56112">
    <property type="entry name" value="Protein kinase-like (PK-like)"/>
    <property type="match status" value="1"/>
</dbReference>
<dbReference type="PROSITE" id="PS50011">
    <property type="entry name" value="PROTEIN_KINASE_DOM"/>
    <property type="match status" value="1"/>
</dbReference>
<dbReference type="GO" id="GO:0005524">
    <property type="term" value="F:ATP binding"/>
    <property type="evidence" value="ECO:0007669"/>
    <property type="project" value="InterPro"/>
</dbReference>
<dbReference type="OrthoDB" id="5974690at2759"/>
<dbReference type="GO" id="GO:0004672">
    <property type="term" value="F:protein kinase activity"/>
    <property type="evidence" value="ECO:0007669"/>
    <property type="project" value="InterPro"/>
</dbReference>
<proteinExistence type="predicted"/>
<sequence>MHQRGYLHSGLKSNNTLVAQNKGYLIDFGKVCEIFRPKAKKYREVYRHIAPDVLKGFPVAPANDTYSLGRILKEIGKTINSSVLLQLAKAAT</sequence>
<keyword evidence="1" id="KW-0808">Transferase</keyword>
<dbReference type="AlphaFoldDB" id="A0A7D9J3E3"/>
<reference evidence="1" key="1">
    <citation type="submission" date="2020-04" db="EMBL/GenBank/DDBJ databases">
        <authorList>
            <person name="Alioto T."/>
            <person name="Alioto T."/>
            <person name="Gomez Garrido J."/>
        </authorList>
    </citation>
    <scope>NUCLEOTIDE SEQUENCE</scope>
    <source>
        <strain evidence="1">A484AB</strain>
    </source>
</reference>
<feature type="non-terminal residue" evidence="1">
    <location>
        <position position="92"/>
    </location>
</feature>
<protein>
    <submittedName>
        <fullName evidence="1">Serine threonine kinase</fullName>
    </submittedName>
</protein>
<evidence type="ECO:0000313" key="2">
    <source>
        <dbReference type="Proteomes" id="UP001152795"/>
    </source>
</evidence>
<gene>
    <name evidence="1" type="ORF">PACLA_8A056599</name>
</gene>
<dbReference type="Pfam" id="PF00069">
    <property type="entry name" value="Pkinase"/>
    <property type="match status" value="1"/>
</dbReference>
<comment type="caution">
    <text evidence="1">The sequence shown here is derived from an EMBL/GenBank/DDBJ whole genome shotgun (WGS) entry which is preliminary data.</text>
</comment>
<dbReference type="Gene3D" id="1.10.510.10">
    <property type="entry name" value="Transferase(Phosphotransferase) domain 1"/>
    <property type="match status" value="1"/>
</dbReference>
<keyword evidence="1" id="KW-0418">Kinase</keyword>
<dbReference type="InterPro" id="IPR011009">
    <property type="entry name" value="Kinase-like_dom_sf"/>
</dbReference>
<keyword evidence="2" id="KW-1185">Reference proteome</keyword>
<dbReference type="Proteomes" id="UP001152795">
    <property type="component" value="Unassembled WGS sequence"/>
</dbReference>
<evidence type="ECO:0000313" key="1">
    <source>
        <dbReference type="EMBL" id="CAB4021059.1"/>
    </source>
</evidence>
<dbReference type="EMBL" id="CACRXK020011249">
    <property type="protein sequence ID" value="CAB4021059.1"/>
    <property type="molecule type" value="Genomic_DNA"/>
</dbReference>